<dbReference type="InterPro" id="IPR050682">
    <property type="entry name" value="ModA/WtpA"/>
</dbReference>
<dbReference type="GO" id="GO:0030973">
    <property type="term" value="F:molybdate ion binding"/>
    <property type="evidence" value="ECO:0007669"/>
    <property type="project" value="InterPro"/>
</dbReference>
<proteinExistence type="inferred from homology"/>
<keyword evidence="4 7" id="KW-0732">Signal</keyword>
<evidence type="ECO:0000256" key="3">
    <source>
        <dbReference type="ARBA" id="ARBA00022723"/>
    </source>
</evidence>
<evidence type="ECO:0000313" key="8">
    <source>
        <dbReference type="EMBL" id="RAO77729.1"/>
    </source>
</evidence>
<keyword evidence="2 6" id="KW-0500">Molybdenum</keyword>
<gene>
    <name evidence="8" type="ORF">CA260_07670</name>
</gene>
<comment type="similarity">
    <text evidence="1">Belongs to the bacterial solute-binding protein ModA family.</text>
</comment>
<dbReference type="GO" id="GO:0046872">
    <property type="term" value="F:metal ion binding"/>
    <property type="evidence" value="ECO:0007669"/>
    <property type="project" value="UniProtKB-KW"/>
</dbReference>
<dbReference type="PIRSF" id="PIRSF004846">
    <property type="entry name" value="ModA"/>
    <property type="match status" value="1"/>
</dbReference>
<evidence type="ECO:0000256" key="6">
    <source>
        <dbReference type="PIRSR" id="PIRSR004846-1"/>
    </source>
</evidence>
<dbReference type="PANTHER" id="PTHR30632:SF14">
    <property type="entry name" value="TUNGSTATE_MOLYBDATE_CHROMATE-BINDING PROTEIN MODA"/>
    <property type="match status" value="1"/>
</dbReference>
<dbReference type="AlphaFoldDB" id="A0A328P6S0"/>
<accession>A0A328P6S0</accession>
<feature type="binding site" evidence="6">
    <location>
        <position position="171"/>
    </location>
    <ligand>
        <name>molybdate</name>
        <dbReference type="ChEBI" id="CHEBI:36264"/>
    </ligand>
</feature>
<dbReference type="InterPro" id="IPR044084">
    <property type="entry name" value="AvModA-like_subst-bd"/>
</dbReference>
<evidence type="ECO:0000313" key="9">
    <source>
        <dbReference type="Proteomes" id="UP000248926"/>
    </source>
</evidence>
<comment type="caution">
    <text evidence="8">The sequence shown here is derived from an EMBL/GenBank/DDBJ whole genome shotgun (WGS) entry which is preliminary data.</text>
</comment>
<dbReference type="Pfam" id="PF13531">
    <property type="entry name" value="SBP_bac_11"/>
    <property type="match status" value="1"/>
</dbReference>
<feature type="chain" id="PRO_5016338508" evidence="7">
    <location>
        <begin position="24"/>
        <end position="262"/>
    </location>
</feature>
<dbReference type="CDD" id="cd13539">
    <property type="entry name" value="PBP2_AvModA"/>
    <property type="match status" value="1"/>
</dbReference>
<evidence type="ECO:0000256" key="4">
    <source>
        <dbReference type="ARBA" id="ARBA00022729"/>
    </source>
</evidence>
<feature type="signal peptide" evidence="7">
    <location>
        <begin position="1"/>
        <end position="23"/>
    </location>
</feature>
<dbReference type="OrthoDB" id="9785015at2"/>
<evidence type="ECO:0000256" key="1">
    <source>
        <dbReference type="ARBA" id="ARBA00009175"/>
    </source>
</evidence>
<dbReference type="GO" id="GO:1901359">
    <property type="term" value="F:tungstate binding"/>
    <property type="evidence" value="ECO:0007669"/>
    <property type="project" value="UniProtKB-ARBA"/>
</dbReference>
<dbReference type="NCBIfam" id="TIGR01256">
    <property type="entry name" value="modA"/>
    <property type="match status" value="1"/>
</dbReference>
<dbReference type="InterPro" id="IPR005950">
    <property type="entry name" value="ModA"/>
</dbReference>
<organism evidence="8 9">
    <name type="scientific">Dyella jiangningensis</name>
    <dbReference type="NCBI Taxonomy" id="1379159"/>
    <lineage>
        <taxon>Bacteria</taxon>
        <taxon>Pseudomonadati</taxon>
        <taxon>Pseudomonadota</taxon>
        <taxon>Gammaproteobacteria</taxon>
        <taxon>Lysobacterales</taxon>
        <taxon>Rhodanobacteraceae</taxon>
        <taxon>Dyella</taxon>
    </lineage>
</organism>
<sequence>MKRQLASCLLLLVALLAPWATSAAETRHITIAAAADLHDAMGKLVEAYRHDHPDAVLDVVFGASGTLLTQIEQGAPFELFFSADSQYPQRLVDHGKAGGTPVPYALGHLVMWSASIDMRGVQVADLAQPRFGRIAIANPQHAPYGKRAEQALRAAGIWDQVQPRLVFGENIAQTVQFAQSGNAQVGLVAESLVLASPGKGSYAAVPSSLHEPLRQSFVLTKRGAGNALAEDFARYVQQPPARAILARYGFSLPDGAGTGPQP</sequence>
<comment type="subunit">
    <text evidence="5">The complex is composed of two ATP-binding proteins (ModC), two transmembrane proteins (ModB) and a solute-binding protein (ModA).</text>
</comment>
<dbReference type="EMBL" id="NFZS01000001">
    <property type="protein sequence ID" value="RAO77729.1"/>
    <property type="molecule type" value="Genomic_DNA"/>
</dbReference>
<evidence type="ECO:0000256" key="7">
    <source>
        <dbReference type="SAM" id="SignalP"/>
    </source>
</evidence>
<dbReference type="PANTHER" id="PTHR30632">
    <property type="entry name" value="MOLYBDATE-BINDING PERIPLASMIC PROTEIN"/>
    <property type="match status" value="1"/>
</dbReference>
<reference evidence="8 9" key="1">
    <citation type="journal article" date="2018" name="Genet. Mol. Biol.">
        <title>The genome sequence of Dyella jiangningensis FCAV SCS01 from a lignocellulose-decomposing microbial consortium metagenome reveals potential for biotechnological applications.</title>
        <authorList>
            <person name="Desiderato J.G."/>
            <person name="Alvarenga D.O."/>
            <person name="Constancio M.T.L."/>
            <person name="Alves L.M.C."/>
            <person name="Varani A.M."/>
        </authorList>
    </citation>
    <scope>NUCLEOTIDE SEQUENCE [LARGE SCALE GENOMIC DNA]</scope>
    <source>
        <strain evidence="8 9">FCAV SCS01</strain>
    </source>
</reference>
<evidence type="ECO:0000256" key="5">
    <source>
        <dbReference type="ARBA" id="ARBA00062515"/>
    </source>
</evidence>
<dbReference type="Proteomes" id="UP000248926">
    <property type="component" value="Unassembled WGS sequence"/>
</dbReference>
<keyword evidence="3 6" id="KW-0479">Metal-binding</keyword>
<protein>
    <submittedName>
        <fullName evidence="8">Molybdate ABC transporter substrate-binding protein</fullName>
    </submittedName>
</protein>
<feature type="binding site" evidence="6">
    <location>
        <position position="64"/>
    </location>
    <ligand>
        <name>molybdate</name>
        <dbReference type="ChEBI" id="CHEBI:36264"/>
    </ligand>
</feature>
<dbReference type="SUPFAM" id="SSF53850">
    <property type="entry name" value="Periplasmic binding protein-like II"/>
    <property type="match status" value="1"/>
</dbReference>
<keyword evidence="9" id="KW-1185">Reference proteome</keyword>
<name>A0A328P6S0_9GAMM</name>
<evidence type="ECO:0000256" key="2">
    <source>
        <dbReference type="ARBA" id="ARBA00022505"/>
    </source>
</evidence>
<dbReference type="RefSeq" id="WP_111982113.1">
    <property type="nucleotide sequence ID" value="NZ_NFZS01000001.1"/>
</dbReference>
<dbReference type="FunFam" id="3.40.190.10:FF:000035">
    <property type="entry name" value="Molybdate ABC transporter substrate-binding protein"/>
    <property type="match status" value="1"/>
</dbReference>
<dbReference type="Gene3D" id="3.40.190.10">
    <property type="entry name" value="Periplasmic binding protein-like II"/>
    <property type="match status" value="2"/>
</dbReference>
<dbReference type="GO" id="GO:0015689">
    <property type="term" value="P:molybdate ion transport"/>
    <property type="evidence" value="ECO:0007669"/>
    <property type="project" value="InterPro"/>
</dbReference>